<dbReference type="GO" id="GO:0032259">
    <property type="term" value="P:methylation"/>
    <property type="evidence" value="ECO:0007669"/>
    <property type="project" value="UniProtKB-KW"/>
</dbReference>
<dbReference type="Gene3D" id="3.40.50.150">
    <property type="entry name" value="Vaccinia Virus protein VP39"/>
    <property type="match status" value="1"/>
</dbReference>
<reference evidence="3" key="1">
    <citation type="submission" date="2006-12" db="EMBL/GenBank/DDBJ databases">
        <title>Complete sequence of chromosome 1 of Verminephrobacter eiseniae EF01-2.</title>
        <authorList>
            <person name="Copeland A."/>
            <person name="Lucas S."/>
            <person name="Lapidus A."/>
            <person name="Barry K."/>
            <person name="Detter J.C."/>
            <person name="Glavina del Rio T."/>
            <person name="Dalin E."/>
            <person name="Tice H."/>
            <person name="Pitluck S."/>
            <person name="Chertkov O."/>
            <person name="Brettin T."/>
            <person name="Bruce D."/>
            <person name="Han C."/>
            <person name="Tapia R."/>
            <person name="Gilna P."/>
            <person name="Schmutz J."/>
            <person name="Larimer F."/>
            <person name="Land M."/>
            <person name="Hauser L."/>
            <person name="Kyrpides N."/>
            <person name="Kim E."/>
            <person name="Stahl D."/>
            <person name="Richardson P."/>
        </authorList>
    </citation>
    <scope>NUCLEOTIDE SEQUENCE [LARGE SCALE GENOMIC DNA]</scope>
    <source>
        <strain evidence="3">EF01-2</strain>
    </source>
</reference>
<organism evidence="2 3">
    <name type="scientific">Verminephrobacter eiseniae (strain EF01-2)</name>
    <dbReference type="NCBI Taxonomy" id="391735"/>
    <lineage>
        <taxon>Bacteria</taxon>
        <taxon>Pseudomonadati</taxon>
        <taxon>Pseudomonadota</taxon>
        <taxon>Betaproteobacteria</taxon>
        <taxon>Burkholderiales</taxon>
        <taxon>Comamonadaceae</taxon>
        <taxon>Verminephrobacter</taxon>
    </lineage>
</organism>
<dbReference type="CDD" id="cd02440">
    <property type="entry name" value="AdoMet_MTases"/>
    <property type="match status" value="1"/>
</dbReference>
<dbReference type="GO" id="GO:0008168">
    <property type="term" value="F:methyltransferase activity"/>
    <property type="evidence" value="ECO:0007669"/>
    <property type="project" value="UniProtKB-KW"/>
</dbReference>
<name>A1WSD3_VEREI</name>
<dbReference type="SUPFAM" id="SSF53335">
    <property type="entry name" value="S-adenosyl-L-methionine-dependent methyltransferases"/>
    <property type="match status" value="1"/>
</dbReference>
<dbReference type="InterPro" id="IPR029063">
    <property type="entry name" value="SAM-dependent_MTases_sf"/>
</dbReference>
<proteinExistence type="predicted"/>
<evidence type="ECO:0000313" key="2">
    <source>
        <dbReference type="EMBL" id="ABM60540.1"/>
    </source>
</evidence>
<dbReference type="EMBL" id="CP000542">
    <property type="protein sequence ID" value="ABM60540.1"/>
    <property type="molecule type" value="Genomic_DNA"/>
</dbReference>
<evidence type="ECO:0000313" key="3">
    <source>
        <dbReference type="Proteomes" id="UP000000374"/>
    </source>
</evidence>
<dbReference type="PANTHER" id="PTHR43861">
    <property type="entry name" value="TRANS-ACONITATE 2-METHYLTRANSFERASE-RELATED"/>
    <property type="match status" value="1"/>
</dbReference>
<dbReference type="AlphaFoldDB" id="A1WSD3"/>
<keyword evidence="2" id="KW-0489">Methyltransferase</keyword>
<accession>A1WSD3</accession>
<dbReference type="eggNOG" id="COG0500">
    <property type="taxonomic scope" value="Bacteria"/>
</dbReference>
<dbReference type="Proteomes" id="UP000000374">
    <property type="component" value="Chromosome"/>
</dbReference>
<dbReference type="STRING" id="391735.Veis_4849"/>
<keyword evidence="1 2" id="KW-0808">Transferase</keyword>
<evidence type="ECO:0000256" key="1">
    <source>
        <dbReference type="ARBA" id="ARBA00022679"/>
    </source>
</evidence>
<dbReference type="HOGENOM" id="CLU_1098146_0_0_4"/>
<sequence>MVTHSAQAAQIEAYDAMAPLYAEYSGRYCAYLDAVDQLVIDRLKPGIRLLDLGSGDGRRLHKIAAHHGLTDVVAVEPSSAMAALCRKTTGFAVHQLFGDELDRLPQTGFDAITVLWNVFGHMADASVRLKTLGLLKAKLAPGGTIMLDVNNRHNRRAYGRWTVFRRCLIDALAFDDKRGDVHYQWQIGNQSLPSSGHLFTPAEMAGLFQRAGLGVAERLSVNYASGAVCDSPLDGQLFFRLRHGSSGRAGLRG</sequence>
<dbReference type="KEGG" id="vei:Veis_4849"/>
<protein>
    <submittedName>
        <fullName evidence="2">Methyltransferase type 12</fullName>
    </submittedName>
</protein>
<gene>
    <name evidence="2" type="ordered locus">Veis_4849</name>
</gene>
<dbReference type="Pfam" id="PF13489">
    <property type="entry name" value="Methyltransf_23"/>
    <property type="match status" value="1"/>
</dbReference>
<keyword evidence="3" id="KW-1185">Reference proteome</keyword>
<dbReference type="PANTHER" id="PTHR43861:SF3">
    <property type="entry name" value="PUTATIVE (AFU_ORTHOLOGUE AFUA_2G14390)-RELATED"/>
    <property type="match status" value="1"/>
</dbReference>